<evidence type="ECO:0000313" key="2">
    <source>
        <dbReference type="EMBL" id="TGZ40340.1"/>
    </source>
</evidence>
<keyword evidence="3" id="KW-1185">Reference proteome</keyword>
<gene>
    <name evidence="2" type="ORF">DBV15_10530</name>
</gene>
<accession>A0A4S2JVS6</accession>
<dbReference type="Proteomes" id="UP000310200">
    <property type="component" value="Unassembled WGS sequence"/>
</dbReference>
<comment type="caution">
    <text evidence="2">The sequence shown here is derived from an EMBL/GenBank/DDBJ whole genome shotgun (WGS) entry which is preliminary data.</text>
</comment>
<name>A0A4S2JVS6_9HYME</name>
<evidence type="ECO:0000256" key="1">
    <source>
        <dbReference type="SAM" id="MobiDB-lite"/>
    </source>
</evidence>
<reference evidence="2 3" key="1">
    <citation type="journal article" date="2019" name="Philos. Trans. R. Soc. Lond., B, Biol. Sci.">
        <title>Ant behaviour and brain gene expression of defending hosts depend on the ecological success of the intruding social parasite.</title>
        <authorList>
            <person name="Kaur R."/>
            <person name="Stoldt M."/>
            <person name="Jongepier E."/>
            <person name="Feldmeyer B."/>
            <person name="Menzel F."/>
            <person name="Bornberg-Bauer E."/>
            <person name="Foitzik S."/>
        </authorList>
    </citation>
    <scope>NUCLEOTIDE SEQUENCE [LARGE SCALE GENOMIC DNA]</scope>
    <source>
        <tissue evidence="2">Whole body</tissue>
    </source>
</reference>
<protein>
    <submittedName>
        <fullName evidence="2">Uncharacterized protein</fullName>
    </submittedName>
</protein>
<sequence length="164" mass="18754">MFARETNAMFNELAGEQGEAEFRKANRSDTTNRLSHWPDSRPRECLREWYSRRTYRTNNRCNVRPIGIVAVREAEICFNAQSTLIDGAGPLKVFPSAYTRGVPDAPYSRLISVVRANTAKRKVFDKRARRREGRLRGPANKRARPDIIVAADASGYSFTRGYLR</sequence>
<feature type="region of interest" description="Disordered" evidence="1">
    <location>
        <begin position="19"/>
        <end position="38"/>
    </location>
</feature>
<organism evidence="2 3">
    <name type="scientific">Temnothorax longispinosus</name>
    <dbReference type="NCBI Taxonomy" id="300112"/>
    <lineage>
        <taxon>Eukaryota</taxon>
        <taxon>Metazoa</taxon>
        <taxon>Ecdysozoa</taxon>
        <taxon>Arthropoda</taxon>
        <taxon>Hexapoda</taxon>
        <taxon>Insecta</taxon>
        <taxon>Pterygota</taxon>
        <taxon>Neoptera</taxon>
        <taxon>Endopterygota</taxon>
        <taxon>Hymenoptera</taxon>
        <taxon>Apocrita</taxon>
        <taxon>Aculeata</taxon>
        <taxon>Formicoidea</taxon>
        <taxon>Formicidae</taxon>
        <taxon>Myrmicinae</taxon>
        <taxon>Temnothorax</taxon>
    </lineage>
</organism>
<proteinExistence type="predicted"/>
<dbReference type="EMBL" id="QBLH01003287">
    <property type="protein sequence ID" value="TGZ40340.1"/>
    <property type="molecule type" value="Genomic_DNA"/>
</dbReference>
<dbReference type="AlphaFoldDB" id="A0A4S2JVS6"/>
<evidence type="ECO:0000313" key="3">
    <source>
        <dbReference type="Proteomes" id="UP000310200"/>
    </source>
</evidence>